<evidence type="ECO:0000256" key="2">
    <source>
        <dbReference type="SAM" id="MobiDB-lite"/>
    </source>
</evidence>
<evidence type="ECO:0000313" key="3">
    <source>
        <dbReference type="EMBL" id="KAJ8306479.1"/>
    </source>
</evidence>
<organism evidence="3 4">
    <name type="scientific">Tegillarca granosa</name>
    <name type="common">Malaysian cockle</name>
    <name type="synonym">Anadara granosa</name>
    <dbReference type="NCBI Taxonomy" id="220873"/>
    <lineage>
        <taxon>Eukaryota</taxon>
        <taxon>Metazoa</taxon>
        <taxon>Spiralia</taxon>
        <taxon>Lophotrochozoa</taxon>
        <taxon>Mollusca</taxon>
        <taxon>Bivalvia</taxon>
        <taxon>Autobranchia</taxon>
        <taxon>Pteriomorphia</taxon>
        <taxon>Arcoida</taxon>
        <taxon>Arcoidea</taxon>
        <taxon>Arcidae</taxon>
        <taxon>Tegillarca</taxon>
    </lineage>
</organism>
<comment type="caution">
    <text evidence="3">The sequence shown here is derived from an EMBL/GenBank/DDBJ whole genome shotgun (WGS) entry which is preliminary data.</text>
</comment>
<dbReference type="EMBL" id="JARBDR010000813">
    <property type="protein sequence ID" value="KAJ8306479.1"/>
    <property type="molecule type" value="Genomic_DNA"/>
</dbReference>
<reference evidence="3 4" key="1">
    <citation type="submission" date="2022-12" db="EMBL/GenBank/DDBJ databases">
        <title>Chromosome-level genome of Tegillarca granosa.</title>
        <authorList>
            <person name="Kim J."/>
        </authorList>
    </citation>
    <scope>NUCLEOTIDE SEQUENCE [LARGE SCALE GENOMIC DNA]</scope>
    <source>
        <strain evidence="3">Teg-2019</strain>
        <tissue evidence="3">Adductor muscle</tissue>
    </source>
</reference>
<accession>A0ABQ9ENG5</accession>
<evidence type="ECO:0000256" key="1">
    <source>
        <dbReference type="SAM" id="Coils"/>
    </source>
</evidence>
<feature type="region of interest" description="Disordered" evidence="2">
    <location>
        <begin position="242"/>
        <end position="270"/>
    </location>
</feature>
<evidence type="ECO:0000313" key="4">
    <source>
        <dbReference type="Proteomes" id="UP001217089"/>
    </source>
</evidence>
<proteinExistence type="predicted"/>
<sequence length="270" mass="31745">MEKSLIEQLLELNKNLEQQIDTLRLRLEVDAKHHEEAKKVVVSENDHKLKQKDKEIETLKDEVKKKGERIDRLTIDNEEKDKEISELQRQIQEMKKEVENAQMSAGDLRRELTTLHHRNRRLECGSAYGDKDRKINALTREVDELRTNLAILEKELEKAREVISTQGSKLRLFENDKVNMQIKFKGELAKVSHSMRLEIEKMRDVMSSQWQEMKSLREQNAEMSRDIKEIRDLLVMSHTEQTVDPKQGYCTSPFKPTLPTLKRSTTAKKK</sequence>
<keyword evidence="1" id="KW-0175">Coiled coil</keyword>
<gene>
    <name evidence="3" type="ORF">KUTeg_017024</name>
</gene>
<feature type="coiled-coil region" evidence="1">
    <location>
        <begin position="2"/>
        <end position="162"/>
    </location>
</feature>
<name>A0ABQ9ENG5_TEGGR</name>
<dbReference type="Gene3D" id="1.10.287.1490">
    <property type="match status" value="1"/>
</dbReference>
<keyword evidence="4" id="KW-1185">Reference proteome</keyword>
<dbReference type="Proteomes" id="UP001217089">
    <property type="component" value="Unassembled WGS sequence"/>
</dbReference>
<protein>
    <submittedName>
        <fullName evidence="3">Uncharacterized protein</fullName>
    </submittedName>
</protein>